<sequence>MSSIDSIPLAEGAQPFLGHTTRLFRHPLRFVGQLAHHGQMCRVMLGSAALIVVADPELARQVLLDDRVFDKGGPFYDRSREIAGNGLGSCSHADHRRQRRQCQPAFRSDRIAVYSDTLADHLAAMTEQWSTGSTVDLSSEITRVTAASAVQSMFSTSLPPNAIVALATDLHTVAAGLFRRTILPPIINALPTPANRRFRRAHRQVRELAAAVITDRRAADHDHGDLLAAIFREGPGGGDIDDAEIVDQVFTFFLAGTETTASTAIWALALLGEHPHIRAAVQAELDATLGVRSPRAADLDDLPLLRRVIAETLRLYPAGWLLTRLTTVDTMLGGVHLPAGTAVAVSPHTIHRNNDYFERADDFDPDRWVGATADRRHYIPFGAGARRCIGDLLGLTEAALIVATITVGFDLQMHGIIPVDVPISQLPTPTGCVLWLRAVDDPKSPSFAQTRRRSALDGYSGTRVASVVGLHVGRSHCDRGTGNPVHHRCLGIRRCRRQ</sequence>
<dbReference type="PANTHER" id="PTHR24305:SF166">
    <property type="entry name" value="CYTOCHROME P450 12A4, MITOCHONDRIAL-RELATED"/>
    <property type="match status" value="1"/>
</dbReference>
<dbReference type="GO" id="GO:0016705">
    <property type="term" value="F:oxidoreductase activity, acting on paired donors, with incorporation or reduction of molecular oxygen"/>
    <property type="evidence" value="ECO:0007669"/>
    <property type="project" value="InterPro"/>
</dbReference>
<reference evidence="5" key="1">
    <citation type="journal article" date="2014" name="Int. J. Syst. Evol. Microbiol.">
        <title>Complete genome sequence of Corynebacterium casei LMG S-19264T (=DSM 44701T), isolated from a smear-ripened cheese.</title>
        <authorList>
            <consortium name="US DOE Joint Genome Institute (JGI-PGF)"/>
            <person name="Walter F."/>
            <person name="Albersmeier A."/>
            <person name="Kalinowski J."/>
            <person name="Ruckert C."/>
        </authorList>
    </citation>
    <scope>NUCLEOTIDE SEQUENCE</scope>
    <source>
        <strain evidence="5">CGMCC 4.7278</strain>
    </source>
</reference>
<organism evidence="5 6">
    <name type="scientific">Nocardia camponoti</name>
    <dbReference type="NCBI Taxonomy" id="1616106"/>
    <lineage>
        <taxon>Bacteria</taxon>
        <taxon>Bacillati</taxon>
        <taxon>Actinomycetota</taxon>
        <taxon>Actinomycetes</taxon>
        <taxon>Mycobacteriales</taxon>
        <taxon>Nocardiaceae</taxon>
        <taxon>Nocardia</taxon>
    </lineage>
</organism>
<evidence type="ECO:0000256" key="4">
    <source>
        <dbReference type="RuleBase" id="RU000461"/>
    </source>
</evidence>
<dbReference type="InterPro" id="IPR002401">
    <property type="entry name" value="Cyt_P450_E_grp-I"/>
</dbReference>
<dbReference type="PRINTS" id="PR00385">
    <property type="entry name" value="P450"/>
</dbReference>
<keyword evidence="4" id="KW-0503">Monooxygenase</keyword>
<dbReference type="GO" id="GO:0004497">
    <property type="term" value="F:monooxygenase activity"/>
    <property type="evidence" value="ECO:0007669"/>
    <property type="project" value="UniProtKB-KW"/>
</dbReference>
<evidence type="ECO:0000313" key="5">
    <source>
        <dbReference type="EMBL" id="GGK63084.1"/>
    </source>
</evidence>
<feature type="binding site" description="axial binding residue" evidence="3">
    <location>
        <position position="388"/>
    </location>
    <ligand>
        <name>heme</name>
        <dbReference type="ChEBI" id="CHEBI:30413"/>
    </ligand>
    <ligandPart>
        <name>Fe</name>
        <dbReference type="ChEBI" id="CHEBI:18248"/>
    </ligandPart>
</feature>
<dbReference type="InterPro" id="IPR050121">
    <property type="entry name" value="Cytochrome_P450_monoxygenase"/>
</dbReference>
<protein>
    <submittedName>
        <fullName evidence="5">Cytochrome P450</fullName>
    </submittedName>
</protein>
<evidence type="ECO:0000313" key="6">
    <source>
        <dbReference type="Proteomes" id="UP000612956"/>
    </source>
</evidence>
<dbReference type="EMBL" id="BMMW01000004">
    <property type="protein sequence ID" value="GGK63084.1"/>
    <property type="molecule type" value="Genomic_DNA"/>
</dbReference>
<dbReference type="Pfam" id="PF00067">
    <property type="entry name" value="p450"/>
    <property type="match status" value="1"/>
</dbReference>
<name>A0A917QR56_9NOCA</name>
<keyword evidence="6" id="KW-1185">Reference proteome</keyword>
<dbReference type="PROSITE" id="PS00086">
    <property type="entry name" value="CYTOCHROME_P450"/>
    <property type="match status" value="1"/>
</dbReference>
<dbReference type="SUPFAM" id="SSF48264">
    <property type="entry name" value="Cytochrome P450"/>
    <property type="match status" value="1"/>
</dbReference>
<dbReference type="InterPro" id="IPR001128">
    <property type="entry name" value="Cyt_P450"/>
</dbReference>
<dbReference type="GO" id="GO:0005506">
    <property type="term" value="F:iron ion binding"/>
    <property type="evidence" value="ECO:0007669"/>
    <property type="project" value="InterPro"/>
</dbReference>
<dbReference type="PRINTS" id="PR00463">
    <property type="entry name" value="EP450I"/>
</dbReference>
<dbReference type="InterPro" id="IPR036396">
    <property type="entry name" value="Cyt_P450_sf"/>
</dbReference>
<dbReference type="InterPro" id="IPR017972">
    <property type="entry name" value="Cyt_P450_CS"/>
</dbReference>
<comment type="cofactor">
    <cofactor evidence="1 3">
        <name>heme</name>
        <dbReference type="ChEBI" id="CHEBI:30413"/>
    </cofactor>
</comment>
<evidence type="ECO:0000256" key="2">
    <source>
        <dbReference type="ARBA" id="ARBA00010617"/>
    </source>
</evidence>
<dbReference type="RefSeq" id="WP_188830496.1">
    <property type="nucleotide sequence ID" value="NZ_BMMW01000004.1"/>
</dbReference>
<proteinExistence type="inferred from homology"/>
<dbReference type="Proteomes" id="UP000612956">
    <property type="component" value="Unassembled WGS sequence"/>
</dbReference>
<keyword evidence="3 4" id="KW-0408">Iron</keyword>
<reference evidence="5" key="2">
    <citation type="submission" date="2020-09" db="EMBL/GenBank/DDBJ databases">
        <authorList>
            <person name="Sun Q."/>
            <person name="Zhou Y."/>
        </authorList>
    </citation>
    <scope>NUCLEOTIDE SEQUENCE</scope>
    <source>
        <strain evidence="5">CGMCC 4.7278</strain>
    </source>
</reference>
<dbReference type="PANTHER" id="PTHR24305">
    <property type="entry name" value="CYTOCHROME P450"/>
    <property type="match status" value="1"/>
</dbReference>
<dbReference type="AlphaFoldDB" id="A0A917QR56"/>
<keyword evidence="4" id="KW-0560">Oxidoreductase</keyword>
<gene>
    <name evidence="5" type="ORF">GCM10011591_39190</name>
</gene>
<evidence type="ECO:0000256" key="1">
    <source>
        <dbReference type="ARBA" id="ARBA00001971"/>
    </source>
</evidence>
<dbReference type="Gene3D" id="1.10.630.10">
    <property type="entry name" value="Cytochrome P450"/>
    <property type="match status" value="1"/>
</dbReference>
<accession>A0A917QR56</accession>
<dbReference type="GO" id="GO:0020037">
    <property type="term" value="F:heme binding"/>
    <property type="evidence" value="ECO:0007669"/>
    <property type="project" value="InterPro"/>
</dbReference>
<keyword evidence="3 4" id="KW-0349">Heme</keyword>
<comment type="similarity">
    <text evidence="2 4">Belongs to the cytochrome P450 family.</text>
</comment>
<evidence type="ECO:0000256" key="3">
    <source>
        <dbReference type="PIRSR" id="PIRSR602401-1"/>
    </source>
</evidence>
<keyword evidence="3 4" id="KW-0479">Metal-binding</keyword>
<comment type="caution">
    <text evidence="5">The sequence shown here is derived from an EMBL/GenBank/DDBJ whole genome shotgun (WGS) entry which is preliminary data.</text>
</comment>